<gene>
    <name evidence="4" type="ORF">D0Y65_010468</name>
</gene>
<evidence type="ECO:0000256" key="1">
    <source>
        <dbReference type="ARBA" id="ARBA00011021"/>
    </source>
</evidence>
<feature type="compositionally biased region" description="Polar residues" evidence="3">
    <location>
        <begin position="39"/>
        <end position="50"/>
    </location>
</feature>
<dbReference type="Proteomes" id="UP000289340">
    <property type="component" value="Chromosome 4"/>
</dbReference>
<dbReference type="GO" id="GO:0045087">
    <property type="term" value="P:innate immune response"/>
    <property type="evidence" value="ECO:0007669"/>
    <property type="project" value="InterPro"/>
</dbReference>
<dbReference type="Pfam" id="PF17232">
    <property type="entry name" value="Pep1_7"/>
    <property type="match status" value="1"/>
</dbReference>
<name>A0A445L3R5_GLYSO</name>
<evidence type="ECO:0000256" key="3">
    <source>
        <dbReference type="SAM" id="MobiDB-lite"/>
    </source>
</evidence>
<comment type="similarity">
    <text evidence="1">Belongs to the brassicaceae elicitor peptide family.</text>
</comment>
<sequence length="72" mass="7993">MEEVQRERVSAWNSYSPCHFMEQVVKAFSNCLGLYTTSTKDGGVTSTTSRAMRRPPKPPLSAGRTQINLLSS</sequence>
<evidence type="ECO:0000313" key="5">
    <source>
        <dbReference type="Proteomes" id="UP000289340"/>
    </source>
</evidence>
<dbReference type="EMBL" id="QZWG01000004">
    <property type="protein sequence ID" value="RZC17741.1"/>
    <property type="molecule type" value="Genomic_DNA"/>
</dbReference>
<protein>
    <submittedName>
        <fullName evidence="4">Uncharacterized protein</fullName>
    </submittedName>
</protein>
<dbReference type="InterPro" id="IPR035176">
    <property type="entry name" value="PEP"/>
</dbReference>
<reference evidence="4 5" key="1">
    <citation type="submission" date="2018-09" db="EMBL/GenBank/DDBJ databases">
        <title>A high-quality reference genome of wild soybean provides a powerful tool to mine soybean genomes.</title>
        <authorList>
            <person name="Xie M."/>
            <person name="Chung C.Y.L."/>
            <person name="Li M.-W."/>
            <person name="Wong F.-L."/>
            <person name="Chan T.-F."/>
            <person name="Lam H.-M."/>
        </authorList>
    </citation>
    <scope>NUCLEOTIDE SEQUENCE [LARGE SCALE GENOMIC DNA]</scope>
    <source>
        <strain evidence="5">cv. W05</strain>
        <tissue evidence="4">Hypocotyl of etiolated seedlings</tissue>
    </source>
</reference>
<accession>A0A445L3R5</accession>
<keyword evidence="5" id="KW-1185">Reference proteome</keyword>
<feature type="region of interest" description="Disordered" evidence="3">
    <location>
        <begin position="39"/>
        <end position="72"/>
    </location>
</feature>
<feature type="compositionally biased region" description="Polar residues" evidence="3">
    <location>
        <begin position="63"/>
        <end position="72"/>
    </location>
</feature>
<comment type="caution">
    <text evidence="4">The sequence shown here is derived from an EMBL/GenBank/DDBJ whole genome shotgun (WGS) entry which is preliminary data.</text>
</comment>
<dbReference type="AlphaFoldDB" id="A0A445L3R5"/>
<keyword evidence="2" id="KW-0611">Plant defense</keyword>
<proteinExistence type="inferred from homology"/>
<evidence type="ECO:0000256" key="2">
    <source>
        <dbReference type="ARBA" id="ARBA00022821"/>
    </source>
</evidence>
<organism evidence="4 5">
    <name type="scientific">Glycine soja</name>
    <name type="common">Wild soybean</name>
    <dbReference type="NCBI Taxonomy" id="3848"/>
    <lineage>
        <taxon>Eukaryota</taxon>
        <taxon>Viridiplantae</taxon>
        <taxon>Streptophyta</taxon>
        <taxon>Embryophyta</taxon>
        <taxon>Tracheophyta</taxon>
        <taxon>Spermatophyta</taxon>
        <taxon>Magnoliopsida</taxon>
        <taxon>eudicotyledons</taxon>
        <taxon>Gunneridae</taxon>
        <taxon>Pentapetalae</taxon>
        <taxon>rosids</taxon>
        <taxon>fabids</taxon>
        <taxon>Fabales</taxon>
        <taxon>Fabaceae</taxon>
        <taxon>Papilionoideae</taxon>
        <taxon>50 kb inversion clade</taxon>
        <taxon>NPAAA clade</taxon>
        <taxon>indigoferoid/millettioid clade</taxon>
        <taxon>Phaseoleae</taxon>
        <taxon>Glycine</taxon>
        <taxon>Glycine subgen. Soja</taxon>
    </lineage>
</organism>
<evidence type="ECO:0000313" key="4">
    <source>
        <dbReference type="EMBL" id="RZC17741.1"/>
    </source>
</evidence>